<dbReference type="Proteomes" id="UP000000486">
    <property type="component" value="Chromosome"/>
</dbReference>
<dbReference type="RefSeq" id="WP_012581904.1">
    <property type="nucleotide sequence ID" value="NC_017537.1"/>
</dbReference>
<dbReference type="KEGG" id="lmq:LMM7_0509"/>
<dbReference type="HOGENOM" id="CLU_2023882_0_0_9"/>
<proteinExistence type="predicted"/>
<protein>
    <submittedName>
        <fullName evidence="1">Uncharacterized protein</fullName>
    </submittedName>
</protein>
<evidence type="ECO:0000313" key="1">
    <source>
        <dbReference type="EMBL" id="AEH91515.1"/>
    </source>
</evidence>
<dbReference type="AlphaFoldDB" id="A0A0E0UU79"/>
<reference evidence="1 2" key="1">
    <citation type="journal article" date="2011" name="J. Bacteriol.">
        <title>Genome sequence of the nonpathogenic Listeria monocytogenes serovar 4a strain M7.</title>
        <authorList>
            <person name="Chen J."/>
            <person name="Xia Y."/>
            <person name="Cheng C."/>
            <person name="Fang C."/>
            <person name="Shan Y."/>
            <person name="Jin G."/>
            <person name="Fang W."/>
        </authorList>
    </citation>
    <scope>NUCLEOTIDE SEQUENCE [LARGE SCALE GENOMIC DNA]</scope>
    <source>
        <strain evidence="1 2">M7</strain>
    </source>
</reference>
<gene>
    <name evidence="1" type="ordered locus">LMM7_0509</name>
</gene>
<dbReference type="EMBL" id="CP002816">
    <property type="protein sequence ID" value="AEH91515.1"/>
    <property type="molecule type" value="Genomic_DNA"/>
</dbReference>
<sequence>MEISYKVFEKKGFGKVPVIHFSGEQYTGLGDLLNIGFSSITLEDILDKINEIENGESEFEEIGTERSIVEIRKNECMIYDAFDGLLDDDELNPTINLPTLEFKKIVRDWKVERDKLLSTIKK</sequence>
<name>A0A0E0UU79_LISMM</name>
<dbReference type="PATRIC" id="fig|1030009.3.peg.499"/>
<accession>A0A0E0UU79</accession>
<evidence type="ECO:0000313" key="2">
    <source>
        <dbReference type="Proteomes" id="UP000000486"/>
    </source>
</evidence>
<organism evidence="1 2">
    <name type="scientific">Listeria monocytogenes serotype 4a (strain M7)</name>
    <dbReference type="NCBI Taxonomy" id="1030009"/>
    <lineage>
        <taxon>Bacteria</taxon>
        <taxon>Bacillati</taxon>
        <taxon>Bacillota</taxon>
        <taxon>Bacilli</taxon>
        <taxon>Bacillales</taxon>
        <taxon>Listeriaceae</taxon>
        <taxon>Listeria</taxon>
    </lineage>
</organism>